<proteinExistence type="predicted"/>
<dbReference type="Pfam" id="PF00072">
    <property type="entry name" value="Response_reg"/>
    <property type="match status" value="1"/>
</dbReference>
<evidence type="ECO:0000256" key="2">
    <source>
        <dbReference type="ARBA" id="ARBA00012438"/>
    </source>
</evidence>
<dbReference type="InterPro" id="IPR001789">
    <property type="entry name" value="Sig_transdc_resp-reg_receiver"/>
</dbReference>
<dbReference type="Proteomes" id="UP000237000">
    <property type="component" value="Unassembled WGS sequence"/>
</dbReference>
<dbReference type="EMBL" id="JXTC01000081">
    <property type="protein sequence ID" value="PON90708.1"/>
    <property type="molecule type" value="Genomic_DNA"/>
</dbReference>
<dbReference type="STRING" id="63057.A0A2P5EYU9"/>
<accession>A0A2P5EYU9</accession>
<dbReference type="Gene3D" id="3.40.50.2300">
    <property type="match status" value="1"/>
</dbReference>
<dbReference type="PANTHER" id="PTHR43719">
    <property type="entry name" value="TWO-COMPONENT HISTIDINE KINASE"/>
    <property type="match status" value="1"/>
</dbReference>
<name>A0A2P5EYU9_TREOI</name>
<dbReference type="PROSITE" id="PS50110">
    <property type="entry name" value="RESPONSE_REGULATORY"/>
    <property type="match status" value="1"/>
</dbReference>
<feature type="modified residue" description="4-aspartylphosphate" evidence="4">
    <location>
        <position position="11"/>
    </location>
</feature>
<comment type="caution">
    <text evidence="6">The sequence shown here is derived from an EMBL/GenBank/DDBJ whole genome shotgun (WGS) entry which is preliminary data.</text>
</comment>
<feature type="domain" description="Response regulatory" evidence="5">
    <location>
        <begin position="1"/>
        <end position="81"/>
    </location>
</feature>
<dbReference type="GO" id="GO:0004673">
    <property type="term" value="F:protein histidine kinase activity"/>
    <property type="evidence" value="ECO:0007669"/>
    <property type="project" value="UniProtKB-EC"/>
</dbReference>
<evidence type="ECO:0000256" key="4">
    <source>
        <dbReference type="PROSITE-ProRule" id="PRU00169"/>
    </source>
</evidence>
<reference evidence="7" key="1">
    <citation type="submission" date="2016-06" db="EMBL/GenBank/DDBJ databases">
        <title>Parallel loss of symbiosis genes in relatives of nitrogen-fixing non-legume Parasponia.</title>
        <authorList>
            <person name="Van Velzen R."/>
            <person name="Holmer R."/>
            <person name="Bu F."/>
            <person name="Rutten L."/>
            <person name="Van Zeijl A."/>
            <person name="Liu W."/>
            <person name="Santuari L."/>
            <person name="Cao Q."/>
            <person name="Sharma T."/>
            <person name="Shen D."/>
            <person name="Roswanjaya Y."/>
            <person name="Wardhani T."/>
            <person name="Kalhor M.S."/>
            <person name="Jansen J."/>
            <person name="Van den Hoogen J."/>
            <person name="Gungor B."/>
            <person name="Hartog M."/>
            <person name="Hontelez J."/>
            <person name="Verver J."/>
            <person name="Yang W.-C."/>
            <person name="Schijlen E."/>
            <person name="Repin R."/>
            <person name="Schilthuizen M."/>
            <person name="Schranz E."/>
            <person name="Heidstra R."/>
            <person name="Miyata K."/>
            <person name="Fedorova E."/>
            <person name="Kohlen W."/>
            <person name="Bisseling T."/>
            <person name="Smit S."/>
            <person name="Geurts R."/>
        </authorList>
    </citation>
    <scope>NUCLEOTIDE SEQUENCE [LARGE SCALE GENOMIC DNA]</scope>
    <source>
        <strain evidence="7">cv. RG33-2</strain>
    </source>
</reference>
<evidence type="ECO:0000256" key="1">
    <source>
        <dbReference type="ARBA" id="ARBA00000085"/>
    </source>
</evidence>
<dbReference type="InParanoid" id="A0A2P5EYU9"/>
<dbReference type="PANTHER" id="PTHR43719:SF75">
    <property type="entry name" value="HISTIDINE KINASE CKI1"/>
    <property type="match status" value="1"/>
</dbReference>
<sequence>MTMPYYCILMDCEMKIMNGYEATLEIRKVEKSYGVHIPIIGLTAHTMGSEEANRTIKAGMDTCLSKPLNHHNLLEAIRQINELKQ</sequence>
<dbReference type="EC" id="2.7.13.3" evidence="2"/>
<evidence type="ECO:0000256" key="3">
    <source>
        <dbReference type="ARBA" id="ARBA00022553"/>
    </source>
</evidence>
<dbReference type="SUPFAM" id="SSF52172">
    <property type="entry name" value="CheY-like"/>
    <property type="match status" value="1"/>
</dbReference>
<organism evidence="6 7">
    <name type="scientific">Trema orientale</name>
    <name type="common">Charcoal tree</name>
    <name type="synonym">Celtis orientalis</name>
    <dbReference type="NCBI Taxonomy" id="63057"/>
    <lineage>
        <taxon>Eukaryota</taxon>
        <taxon>Viridiplantae</taxon>
        <taxon>Streptophyta</taxon>
        <taxon>Embryophyta</taxon>
        <taxon>Tracheophyta</taxon>
        <taxon>Spermatophyta</taxon>
        <taxon>Magnoliopsida</taxon>
        <taxon>eudicotyledons</taxon>
        <taxon>Gunneridae</taxon>
        <taxon>Pentapetalae</taxon>
        <taxon>rosids</taxon>
        <taxon>fabids</taxon>
        <taxon>Rosales</taxon>
        <taxon>Cannabaceae</taxon>
        <taxon>Trema</taxon>
    </lineage>
</organism>
<dbReference type="CDD" id="cd17546">
    <property type="entry name" value="REC_hyHK_CKI1_RcsC-like"/>
    <property type="match status" value="1"/>
</dbReference>
<dbReference type="InterPro" id="IPR011006">
    <property type="entry name" value="CheY-like_superfamily"/>
</dbReference>
<dbReference type="GO" id="GO:0000160">
    <property type="term" value="P:phosphorelay signal transduction system"/>
    <property type="evidence" value="ECO:0007669"/>
    <property type="project" value="InterPro"/>
</dbReference>
<dbReference type="AlphaFoldDB" id="A0A2P5EYU9"/>
<evidence type="ECO:0000259" key="5">
    <source>
        <dbReference type="PROSITE" id="PS50110"/>
    </source>
</evidence>
<dbReference type="OrthoDB" id="550524at2759"/>
<comment type="catalytic activity">
    <reaction evidence="1">
        <text>ATP + protein L-histidine = ADP + protein N-phospho-L-histidine.</text>
        <dbReference type="EC" id="2.7.13.3"/>
    </reaction>
</comment>
<dbReference type="InterPro" id="IPR050956">
    <property type="entry name" value="2C_system_His_kinase"/>
</dbReference>
<evidence type="ECO:0000313" key="7">
    <source>
        <dbReference type="Proteomes" id="UP000237000"/>
    </source>
</evidence>
<keyword evidence="7" id="KW-1185">Reference proteome</keyword>
<keyword evidence="3 4" id="KW-0597">Phosphoprotein</keyword>
<protein>
    <recommendedName>
        <fullName evidence="2">histidine kinase</fullName>
        <ecNumber evidence="2">2.7.13.3</ecNumber>
    </recommendedName>
</protein>
<evidence type="ECO:0000313" key="6">
    <source>
        <dbReference type="EMBL" id="PON90708.1"/>
    </source>
</evidence>
<gene>
    <name evidence="6" type="ORF">TorRG33x02_135650</name>
</gene>